<dbReference type="Gene3D" id="1.10.10.630">
    <property type="entry name" value="DnaD domain-like"/>
    <property type="match status" value="1"/>
</dbReference>
<accession>A0A6G7BD24</accession>
<evidence type="ECO:0000313" key="4">
    <source>
        <dbReference type="EMBL" id="QIH23905.1"/>
    </source>
</evidence>
<organism evidence="4 5">
    <name type="scientific">Lactobacillus iners</name>
    <dbReference type="NCBI Taxonomy" id="147802"/>
    <lineage>
        <taxon>Bacteria</taxon>
        <taxon>Bacillati</taxon>
        <taxon>Bacillota</taxon>
        <taxon>Bacilli</taxon>
        <taxon>Lactobacillales</taxon>
        <taxon>Lactobacillaceae</taxon>
        <taxon>Lactobacillus</taxon>
    </lineage>
</organism>
<dbReference type="AlphaFoldDB" id="A0A6G7BD24"/>
<protein>
    <submittedName>
        <fullName evidence="4">RepA leader peptide Tap</fullName>
    </submittedName>
</protein>
<dbReference type="Pfam" id="PF25888">
    <property type="entry name" value="WHD_DnaB"/>
    <property type="match status" value="1"/>
</dbReference>
<feature type="domain" description="DnaB/C C-terminal" evidence="2">
    <location>
        <begin position="320"/>
        <end position="391"/>
    </location>
</feature>
<dbReference type="InterPro" id="IPR034829">
    <property type="entry name" value="DnaD-like_sf"/>
</dbReference>
<evidence type="ECO:0000313" key="5">
    <source>
        <dbReference type="Proteomes" id="UP000501676"/>
    </source>
</evidence>
<gene>
    <name evidence="4" type="ORF">G6Z83_04205</name>
</gene>
<comment type="similarity">
    <text evidence="1">Belongs to the DnaB/DnaD family.</text>
</comment>
<dbReference type="Proteomes" id="UP000501676">
    <property type="component" value="Chromosome"/>
</dbReference>
<dbReference type="RefSeq" id="WP_006732816.1">
    <property type="nucleotide sequence ID" value="NZ_CABKQA010000001.1"/>
</dbReference>
<evidence type="ECO:0000256" key="1">
    <source>
        <dbReference type="ARBA" id="ARBA00093462"/>
    </source>
</evidence>
<evidence type="ECO:0000259" key="3">
    <source>
        <dbReference type="Pfam" id="PF25888"/>
    </source>
</evidence>
<sequence>MYSCTNPKQPFYVANNVTITADGQKILSRLYQPLIGHLGMSIYITLANEFNSLPLSIDYKVLYQLQEQLDCGLKDIFDSIHKLEAVGLVKTYLGDNPRLGSIIIFKLSEITNAQEFFSTFLLSSLLQEKVGIVAFDNLVKDFTPSIFQGLNDAQDVSSGFFDVFKLTGDHAIEPTKEVMDAKKVIAADSNSKVDIKMGKMIQKIDWQFLEDLLLKYHIPANEVDSHRTEIAQLMTFYQLGEQDFTKLATMCLHAGDKKLDMKLIQRMAHNQLGQQKLVHTVEQQLSETKSEDSLIPDFDNDEKKLLDDVNSNQPLDYLYKIKEKKGGYVTANEKRVVYRLENEYRLPSELINVLIKTCLDYTSVLTLNLADRIANNWLQNKIHTAQEAIAYTKKWQKNRQVRRFNNNSTRKQAKTDWKNYDVDNGKNTDVSLSNEELNNIFNNFGRKE</sequence>
<feature type="domain" description="Replicative helicase loading/DNA remodeling protein DnaB N-terminal winged helix" evidence="3">
    <location>
        <begin position="6"/>
        <end position="268"/>
    </location>
</feature>
<proteinExistence type="inferred from homology"/>
<dbReference type="EMBL" id="CP049228">
    <property type="protein sequence ID" value="QIH23905.1"/>
    <property type="molecule type" value="Genomic_DNA"/>
</dbReference>
<reference evidence="4 5" key="1">
    <citation type="submission" date="2020-02" db="EMBL/GenBank/DDBJ databases">
        <title>Complete genome sequences of six Lactobacillus iners strains isolated from the human vagina.</title>
        <authorList>
            <person name="France M.T."/>
            <person name="Rutt L."/>
            <person name="Narina S."/>
            <person name="Arbaugh S."/>
            <person name="Humphrys M.S."/>
            <person name="Ma B."/>
            <person name="Hayward M.R."/>
            <person name="Relman D."/>
            <person name="Kwon D.S."/>
            <person name="Ravel J."/>
        </authorList>
    </citation>
    <scope>NUCLEOTIDE SEQUENCE [LARGE SCALE GENOMIC DNA]</scope>
    <source>
        <strain evidence="4 5">C0210C1</strain>
    </source>
</reference>
<dbReference type="InterPro" id="IPR058660">
    <property type="entry name" value="WHD_DnaB"/>
</dbReference>
<dbReference type="Pfam" id="PF07261">
    <property type="entry name" value="DnaB_2"/>
    <property type="match status" value="1"/>
</dbReference>
<dbReference type="SUPFAM" id="SSF158499">
    <property type="entry name" value="DnaD domain-like"/>
    <property type="match status" value="1"/>
</dbReference>
<name>A0A6G7BD24_9LACO</name>
<evidence type="ECO:0000259" key="2">
    <source>
        <dbReference type="Pfam" id="PF07261"/>
    </source>
</evidence>
<dbReference type="InterPro" id="IPR006343">
    <property type="entry name" value="DnaB/C_C"/>
</dbReference>